<protein>
    <recommendedName>
        <fullName evidence="2">Beta-ketoacyl-[acyl-carrier-protein] synthase III N-terminal domain-containing protein</fullName>
    </recommendedName>
</protein>
<dbReference type="Gene3D" id="3.40.47.10">
    <property type="match status" value="1"/>
</dbReference>
<dbReference type="SUPFAM" id="SSF53901">
    <property type="entry name" value="Thiolase-like"/>
    <property type="match status" value="1"/>
</dbReference>
<dbReference type="AlphaFoldDB" id="X1AY84"/>
<dbReference type="InterPro" id="IPR016039">
    <property type="entry name" value="Thiolase-like"/>
</dbReference>
<name>X1AY84_9ZZZZ</name>
<feature type="non-terminal residue" evidence="1">
    <location>
        <position position="1"/>
    </location>
</feature>
<accession>X1AY84</accession>
<comment type="caution">
    <text evidence="1">The sequence shown here is derived from an EMBL/GenBank/DDBJ whole genome shotgun (WGS) entry which is preliminary data.</text>
</comment>
<proteinExistence type="predicted"/>
<dbReference type="EMBL" id="BART01003993">
    <property type="protein sequence ID" value="GAG64726.1"/>
    <property type="molecule type" value="Genomic_DNA"/>
</dbReference>
<organism evidence="1">
    <name type="scientific">marine sediment metagenome</name>
    <dbReference type="NCBI Taxonomy" id="412755"/>
    <lineage>
        <taxon>unclassified sequences</taxon>
        <taxon>metagenomes</taxon>
        <taxon>ecological metagenomes</taxon>
    </lineage>
</organism>
<sequence length="157" mass="17496">QPYLEKNSASLIATVLDLKKDIISMDFTDSINAGAAALARAFDTIKSNEDIKNIIVIASDKREPEPSTMSEYVMSDGAAAFLIGEGTNEDVLVSIENYFSVSDNVTGPWRRTTSDSFVRNFEPKHEAKYGYINNITAAMKGNRSNSYRRNKYPKVIR</sequence>
<dbReference type="GO" id="GO:0016746">
    <property type="term" value="F:acyltransferase activity"/>
    <property type="evidence" value="ECO:0007669"/>
    <property type="project" value="InterPro"/>
</dbReference>
<evidence type="ECO:0000313" key="1">
    <source>
        <dbReference type="EMBL" id="GAG64726.1"/>
    </source>
</evidence>
<gene>
    <name evidence="1" type="ORF">S01H4_10439</name>
</gene>
<evidence type="ECO:0008006" key="2">
    <source>
        <dbReference type="Google" id="ProtNLM"/>
    </source>
</evidence>
<reference evidence="1" key="1">
    <citation type="journal article" date="2014" name="Front. Microbiol.">
        <title>High frequency of phylogenetically diverse reductive dehalogenase-homologous genes in deep subseafloor sedimentary metagenomes.</title>
        <authorList>
            <person name="Kawai M."/>
            <person name="Futagami T."/>
            <person name="Toyoda A."/>
            <person name="Takaki Y."/>
            <person name="Nishi S."/>
            <person name="Hori S."/>
            <person name="Arai W."/>
            <person name="Tsubouchi T."/>
            <person name="Morono Y."/>
            <person name="Uchiyama I."/>
            <person name="Ito T."/>
            <person name="Fujiyama A."/>
            <person name="Inagaki F."/>
            <person name="Takami H."/>
        </authorList>
    </citation>
    <scope>NUCLEOTIDE SEQUENCE</scope>
    <source>
        <strain evidence="1">Expedition CK06-06</strain>
    </source>
</reference>